<sequence>MHHRNLHYCLHIRSRDLPNISEINRHGSCKRNGKNRGNDLPACGSEFGARMPSDSSTCSFCVRNVCSRMLCNAVSN</sequence>
<proteinExistence type="predicted"/>
<evidence type="ECO:0000313" key="1">
    <source>
        <dbReference type="EMBL" id="VFU38092.1"/>
    </source>
</evidence>
<dbReference type="EMBL" id="CAADRP010001335">
    <property type="protein sequence ID" value="VFU38092.1"/>
    <property type="molecule type" value="Genomic_DNA"/>
</dbReference>
<accession>A0A6N2LAM5</accession>
<name>A0A6N2LAM5_SALVM</name>
<protein>
    <submittedName>
        <fullName evidence="1">Uncharacterized protein</fullName>
    </submittedName>
</protein>
<reference evidence="1" key="1">
    <citation type="submission" date="2019-03" db="EMBL/GenBank/DDBJ databases">
        <authorList>
            <person name="Mank J."/>
            <person name="Almeida P."/>
        </authorList>
    </citation>
    <scope>NUCLEOTIDE SEQUENCE</scope>
    <source>
        <strain evidence="1">78183</strain>
    </source>
</reference>
<gene>
    <name evidence="1" type="ORF">SVIM_LOCUS205142</name>
</gene>
<dbReference type="AlphaFoldDB" id="A0A6N2LAM5"/>
<organism evidence="1">
    <name type="scientific">Salix viminalis</name>
    <name type="common">Common osier</name>
    <name type="synonym">Basket willow</name>
    <dbReference type="NCBI Taxonomy" id="40686"/>
    <lineage>
        <taxon>Eukaryota</taxon>
        <taxon>Viridiplantae</taxon>
        <taxon>Streptophyta</taxon>
        <taxon>Embryophyta</taxon>
        <taxon>Tracheophyta</taxon>
        <taxon>Spermatophyta</taxon>
        <taxon>Magnoliopsida</taxon>
        <taxon>eudicotyledons</taxon>
        <taxon>Gunneridae</taxon>
        <taxon>Pentapetalae</taxon>
        <taxon>rosids</taxon>
        <taxon>fabids</taxon>
        <taxon>Malpighiales</taxon>
        <taxon>Salicaceae</taxon>
        <taxon>Saliceae</taxon>
        <taxon>Salix</taxon>
    </lineage>
</organism>